<keyword evidence="2" id="KW-1133">Transmembrane helix</keyword>
<proteinExistence type="predicted"/>
<keyword evidence="2" id="KW-0472">Membrane</keyword>
<name>A0A4R5XR37_9MICC</name>
<dbReference type="RefSeq" id="WP_133351470.1">
    <property type="nucleotide sequence ID" value="NZ_SMZQ01000011.1"/>
</dbReference>
<feature type="region of interest" description="Disordered" evidence="1">
    <location>
        <begin position="1"/>
        <end position="26"/>
    </location>
</feature>
<evidence type="ECO:0000313" key="4">
    <source>
        <dbReference type="Proteomes" id="UP000294621"/>
    </source>
</evidence>
<feature type="transmembrane region" description="Helical" evidence="2">
    <location>
        <begin position="357"/>
        <end position="381"/>
    </location>
</feature>
<evidence type="ECO:0000256" key="1">
    <source>
        <dbReference type="SAM" id="MobiDB-lite"/>
    </source>
</evidence>
<dbReference type="OrthoDB" id="9787548at2"/>
<feature type="transmembrane region" description="Helical" evidence="2">
    <location>
        <begin position="222"/>
        <end position="243"/>
    </location>
</feature>
<feature type="transmembrane region" description="Helical" evidence="2">
    <location>
        <begin position="182"/>
        <end position="202"/>
    </location>
</feature>
<protein>
    <recommendedName>
        <fullName evidence="5">Divalent metal cation transporter</fullName>
    </recommendedName>
</protein>
<feature type="transmembrane region" description="Helical" evidence="2">
    <location>
        <begin position="71"/>
        <end position="91"/>
    </location>
</feature>
<dbReference type="EMBL" id="SMZQ01000011">
    <property type="protein sequence ID" value="TDL33412.1"/>
    <property type="molecule type" value="Genomic_DNA"/>
</dbReference>
<feature type="transmembrane region" description="Helical" evidence="2">
    <location>
        <begin position="46"/>
        <end position="65"/>
    </location>
</feature>
<feature type="transmembrane region" description="Helical" evidence="2">
    <location>
        <begin position="467"/>
        <end position="490"/>
    </location>
</feature>
<organism evidence="3 4">
    <name type="scientific">Arthrobacter nitrophenolicus</name>
    <dbReference type="NCBI Taxonomy" id="683150"/>
    <lineage>
        <taxon>Bacteria</taxon>
        <taxon>Bacillati</taxon>
        <taxon>Actinomycetota</taxon>
        <taxon>Actinomycetes</taxon>
        <taxon>Micrococcales</taxon>
        <taxon>Micrococcaceae</taxon>
        <taxon>Arthrobacter</taxon>
    </lineage>
</organism>
<feature type="transmembrane region" description="Helical" evidence="2">
    <location>
        <begin position="112"/>
        <end position="131"/>
    </location>
</feature>
<dbReference type="NCBIfam" id="NF037982">
    <property type="entry name" value="Nramp_1"/>
    <property type="match status" value="1"/>
</dbReference>
<accession>A0A4R5XR37</accession>
<dbReference type="AlphaFoldDB" id="A0A4R5XR37"/>
<evidence type="ECO:0008006" key="5">
    <source>
        <dbReference type="Google" id="ProtNLM"/>
    </source>
</evidence>
<sequence length="492" mass="52982">MTLHDPHTTEGLGDNEASGSGGTQKTGRLPALRWAELPKPVALRKMLGPGIILVAVGIGSGEYISHPYITSQVGLTFLWAAAVGLGLQYFINTEVARYTLATGETAVTGFTRLWRGWAPLFVIMTVIPFAWPGWMSSAATMVTFTTGGLGNVQWIAVAGLVIIGLVLTLSPIVYQTVEKIEFLKVIAILIFAVVIILFVIGWEPWAALPAGTVQGAGRMPEGIPAAFLVTAMVFAGGGGALNLTVSNYIRDKGWGMGAHAPRIVSPITGNEEAGSATGTQFAVTNESEGYWKVWWKNAKTEQFWSFFVIGLFTIVIFSLLAYRLIPVGTYEGKGDLSFIQVQANIIGEQFGGPLQTFYLLIGTVALMFANLAVVDIVARVVADVVTVSYLRDHKFWTEAKIYSACVWTMVVLGVIILGLGITQPITLLAMAAILNCGVMVVYCALLIKLNRRLHKVVRINRPRIVALGLAVLFYAAVAIFTTITQVQTLIGA</sequence>
<reference evidence="3 4" key="1">
    <citation type="submission" date="2019-03" db="EMBL/GenBank/DDBJ databases">
        <title>Genome Sequencing and Assembly of Various Microbes Isolated from Partially Reclaimed Soil and Acid Mine Drainage (AMD) Site.</title>
        <authorList>
            <person name="Steinbock B."/>
            <person name="Bechtold R."/>
            <person name="Sevigny J.L."/>
            <person name="Thomas D."/>
            <person name="Cuthill L.R."/>
            <person name="Aveiro Johannsen E.J."/>
            <person name="Thomas K."/>
            <person name="Ghosh A."/>
        </authorList>
    </citation>
    <scope>NUCLEOTIDE SEQUENCE [LARGE SCALE GENOMIC DNA]</scope>
    <source>
        <strain evidence="3 4">S-A1</strain>
    </source>
</reference>
<feature type="transmembrane region" description="Helical" evidence="2">
    <location>
        <begin position="427"/>
        <end position="447"/>
    </location>
</feature>
<feature type="transmembrane region" description="Helical" evidence="2">
    <location>
        <begin position="303"/>
        <end position="325"/>
    </location>
</feature>
<evidence type="ECO:0000256" key="2">
    <source>
        <dbReference type="SAM" id="Phobius"/>
    </source>
</evidence>
<comment type="caution">
    <text evidence="3">The sequence shown here is derived from an EMBL/GenBank/DDBJ whole genome shotgun (WGS) entry which is preliminary data.</text>
</comment>
<gene>
    <name evidence="3" type="ORF">E2R57_18225</name>
</gene>
<dbReference type="Proteomes" id="UP000294621">
    <property type="component" value="Unassembled WGS sequence"/>
</dbReference>
<feature type="transmembrane region" description="Helical" evidence="2">
    <location>
        <begin position="401"/>
        <end position="421"/>
    </location>
</feature>
<keyword evidence="2" id="KW-0812">Transmembrane</keyword>
<feature type="transmembrane region" description="Helical" evidence="2">
    <location>
        <begin position="151"/>
        <end position="170"/>
    </location>
</feature>
<evidence type="ECO:0000313" key="3">
    <source>
        <dbReference type="EMBL" id="TDL33412.1"/>
    </source>
</evidence>